<dbReference type="EMBL" id="JXRR01000020">
    <property type="protein sequence ID" value="KIL44085.1"/>
    <property type="molecule type" value="Genomic_DNA"/>
</dbReference>
<proteinExistence type="predicted"/>
<dbReference type="AlphaFoldDB" id="A0A0C2R1B0"/>
<sequence>MIEIESSLNGYETTLYKLETALKPIGFSVGGGWEYDHGYFDYRLAKEGCYYYVRLPFKATTGLLDRPGVEVKIGVPFLLGHQYEDGIDKDGEIGNISAAFNQFQSPRDADSDIPEEYEEQGIQIIRKAETAVQVN</sequence>
<dbReference type="InterPro" id="IPR014967">
    <property type="entry name" value="Uncharacterised_YugN-like"/>
</dbReference>
<accession>A0A0C2R1B0</accession>
<name>A0A0C2R1B0_9BACL</name>
<gene>
    <name evidence="1" type="ORF">KR50_31430</name>
</gene>
<comment type="caution">
    <text evidence="1">The sequence shown here is derived from an EMBL/GenBank/DDBJ whole genome shotgun (WGS) entry which is preliminary data.</text>
</comment>
<dbReference type="RefSeq" id="WP_041060606.1">
    <property type="nucleotide sequence ID" value="NZ_JXRR01000020.1"/>
</dbReference>
<evidence type="ECO:0008006" key="3">
    <source>
        <dbReference type="Google" id="ProtNLM"/>
    </source>
</evidence>
<dbReference type="OrthoDB" id="2988890at2"/>
<reference evidence="1 2" key="1">
    <citation type="submission" date="2015-01" db="EMBL/GenBank/DDBJ databases">
        <title>Jeotgalibacillus campisalis genome sequencing.</title>
        <authorList>
            <person name="Goh K.M."/>
            <person name="Chan K.-G."/>
            <person name="Yaakop A.S."/>
            <person name="Ee R."/>
            <person name="Gan H.M."/>
            <person name="Chan C.S."/>
        </authorList>
    </citation>
    <scope>NUCLEOTIDE SEQUENCE [LARGE SCALE GENOMIC DNA]</scope>
    <source>
        <strain evidence="1 2">SF-57</strain>
    </source>
</reference>
<evidence type="ECO:0000313" key="1">
    <source>
        <dbReference type="EMBL" id="KIL44085.1"/>
    </source>
</evidence>
<evidence type="ECO:0000313" key="2">
    <source>
        <dbReference type="Proteomes" id="UP000031972"/>
    </source>
</evidence>
<organism evidence="1 2">
    <name type="scientific">Jeotgalibacillus campisalis</name>
    <dbReference type="NCBI Taxonomy" id="220754"/>
    <lineage>
        <taxon>Bacteria</taxon>
        <taxon>Bacillati</taxon>
        <taxon>Bacillota</taxon>
        <taxon>Bacilli</taxon>
        <taxon>Bacillales</taxon>
        <taxon>Caryophanaceae</taxon>
        <taxon>Jeotgalibacillus</taxon>
    </lineage>
</organism>
<dbReference type="Gene3D" id="3.30.310.100">
    <property type="entry name" value="YugN-like"/>
    <property type="match status" value="1"/>
</dbReference>
<dbReference type="Pfam" id="PF08868">
    <property type="entry name" value="YugN"/>
    <property type="match status" value="1"/>
</dbReference>
<dbReference type="InterPro" id="IPR036491">
    <property type="entry name" value="YugN-like_sf"/>
</dbReference>
<protein>
    <recommendedName>
        <fullName evidence="3">YugN-like family protein</fullName>
    </recommendedName>
</protein>
<dbReference type="SUPFAM" id="SSF160755">
    <property type="entry name" value="YugN-like"/>
    <property type="match status" value="1"/>
</dbReference>
<dbReference type="Proteomes" id="UP000031972">
    <property type="component" value="Unassembled WGS sequence"/>
</dbReference>
<keyword evidence="2" id="KW-1185">Reference proteome</keyword>
<dbReference type="PATRIC" id="fig|220754.4.peg.3157"/>